<keyword evidence="3" id="KW-1185">Reference proteome</keyword>
<comment type="caution">
    <text evidence="2">The sequence shown here is derived from an EMBL/GenBank/DDBJ whole genome shotgun (WGS) entry which is preliminary data.</text>
</comment>
<reference evidence="2" key="1">
    <citation type="submission" date="2016-04" db="EMBL/GenBank/DDBJ databases">
        <authorList>
            <person name="Nguyen H.D."/>
            <person name="Samba Siva P."/>
            <person name="Cullis J."/>
            <person name="Levesque C.A."/>
            <person name="Hambleton S."/>
        </authorList>
    </citation>
    <scope>NUCLEOTIDE SEQUENCE</scope>
    <source>
        <strain evidence="2">DAOMC 236416</strain>
    </source>
</reference>
<name>A0A177T977_9BASI</name>
<gene>
    <name evidence="2" type="ORF">A4X13_0g6114</name>
</gene>
<evidence type="ECO:0000256" key="1">
    <source>
        <dbReference type="SAM" id="MobiDB-lite"/>
    </source>
</evidence>
<sequence>MSPTLPKTTSSTQDRIVQPHGWAKRNADVLQQARAQVDDLTASLAKTVGVKEDVLRNQVLLKAPNSRRQSAWNTLMEKVRSDPTAWEARGVPKIRTDQQWNDYIKKDLSKFWQDLKKQDPDAHLSLKQELEKDRAQSIPKLSIRKVATNFRREHTKMLRKIEDLETNHAITAITIFAHPDPLLAPKLVLTEHGMALMQHIMALWKTGDTVNALVERINSGVNSNPPPSYRPLPLASTNTSTTPVEHLSDQNDSSPTANPPPAPHHSAAQSPPTTQSSPSPRPSSDAEHQTFTASSALSNSATSIPAPAPVASSSVPVSTSLPSSTQMTPSSSSIAPVLPSSSTFISAASVAGPVNPPLAPFIPPSSGTPRLAGFVPRMCSRPNLPGSHAERVPYVARQLLLLLCEGVDRCAKSEDIVEDWTRVTEGMSRIPYSKLFSILNGYDLWVEGWPRAAEGLLLEYETFIGSQSPTMEVYDGGLVDTSGWTDTQVLALAQNIADGTLQVEC</sequence>
<feature type="compositionally biased region" description="Low complexity" evidence="1">
    <location>
        <begin position="264"/>
        <end position="278"/>
    </location>
</feature>
<feature type="region of interest" description="Disordered" evidence="1">
    <location>
        <begin position="219"/>
        <end position="336"/>
    </location>
</feature>
<protein>
    <submittedName>
        <fullName evidence="2">Uncharacterized protein</fullName>
    </submittedName>
</protein>
<proteinExistence type="predicted"/>
<feature type="compositionally biased region" description="Low complexity" evidence="1">
    <location>
        <begin position="290"/>
        <end position="336"/>
    </location>
</feature>
<reference evidence="2" key="2">
    <citation type="journal article" date="2019" name="IMA Fungus">
        <title>Genome sequencing and comparison of five Tilletia species to identify candidate genes for the detection of regulated species infecting wheat.</title>
        <authorList>
            <person name="Nguyen H.D.T."/>
            <person name="Sultana T."/>
            <person name="Kesanakurti P."/>
            <person name="Hambleton S."/>
        </authorList>
    </citation>
    <scope>NUCLEOTIDE SEQUENCE</scope>
    <source>
        <strain evidence="2">DAOMC 236416</strain>
    </source>
</reference>
<evidence type="ECO:0000313" key="3">
    <source>
        <dbReference type="Proteomes" id="UP000077521"/>
    </source>
</evidence>
<evidence type="ECO:0000313" key="2">
    <source>
        <dbReference type="EMBL" id="KAE8245043.1"/>
    </source>
</evidence>
<accession>A0A177T977</accession>
<dbReference type="EMBL" id="LWDF02000543">
    <property type="protein sequence ID" value="KAE8245043.1"/>
    <property type="molecule type" value="Genomic_DNA"/>
</dbReference>
<organism evidence="2 3">
    <name type="scientific">Tilletia indica</name>
    <dbReference type="NCBI Taxonomy" id="43049"/>
    <lineage>
        <taxon>Eukaryota</taxon>
        <taxon>Fungi</taxon>
        <taxon>Dikarya</taxon>
        <taxon>Basidiomycota</taxon>
        <taxon>Ustilaginomycotina</taxon>
        <taxon>Exobasidiomycetes</taxon>
        <taxon>Tilletiales</taxon>
        <taxon>Tilletiaceae</taxon>
        <taxon>Tilletia</taxon>
    </lineage>
</organism>
<dbReference type="AlphaFoldDB" id="A0A177T977"/>
<dbReference type="Proteomes" id="UP000077521">
    <property type="component" value="Unassembled WGS sequence"/>
</dbReference>